<protein>
    <recommendedName>
        <fullName evidence="3">DUF2313 domain-containing protein</fullName>
    </recommendedName>
</protein>
<dbReference type="Pfam" id="PF10076">
    <property type="entry name" value="Phage_Mu_Gp48"/>
    <property type="match status" value="1"/>
</dbReference>
<comment type="caution">
    <text evidence="1">The sequence shown here is derived from an EMBL/GenBank/DDBJ whole genome shotgun (WGS) entry which is preliminary data.</text>
</comment>
<dbReference type="Proteomes" id="UP000094067">
    <property type="component" value="Unassembled WGS sequence"/>
</dbReference>
<dbReference type="AlphaFoldDB" id="A0A1E3A423"/>
<sequence>MYGKNKYGLLQYARDSTPDSTQTEYYIDLKQYVPPFVYEKVEMDAIYTAQGYEVGLARYNLEDLVAQCFVSSATWGLLRWEEVFGVATNMSLSYEQRREIITAKIRGQGTTTVEMIKGVAEAFSGGEVEVIEDNSNYHFIVRFIGIYGIPRNMQAFISMLEEIKPAHLWYTFDYKYVKWNDLKPKTWNDLRPYTWNGLRINEITPFVSWVGLNEEEHTWNSLAAYGWNKVKEIEEAKRICN</sequence>
<dbReference type="InterPro" id="IPR018755">
    <property type="entry name" value="Phage_Mu_Gp48"/>
</dbReference>
<organism evidence="1 2">
    <name type="scientific">Eisenbergiella tayi</name>
    <dbReference type="NCBI Taxonomy" id="1432052"/>
    <lineage>
        <taxon>Bacteria</taxon>
        <taxon>Bacillati</taxon>
        <taxon>Bacillota</taxon>
        <taxon>Clostridia</taxon>
        <taxon>Lachnospirales</taxon>
        <taxon>Lachnospiraceae</taxon>
        <taxon>Eisenbergiella</taxon>
    </lineage>
</organism>
<name>A0A1E3A423_9FIRM</name>
<dbReference type="EMBL" id="MCGH01000003">
    <property type="protein sequence ID" value="ODM03227.1"/>
    <property type="molecule type" value="Genomic_DNA"/>
</dbReference>
<accession>A0A1E3A423</accession>
<gene>
    <name evidence="1" type="ORF">BEI61_04021</name>
</gene>
<evidence type="ECO:0008006" key="3">
    <source>
        <dbReference type="Google" id="ProtNLM"/>
    </source>
</evidence>
<reference evidence="1 2" key="1">
    <citation type="submission" date="2016-07" db="EMBL/GenBank/DDBJ databases">
        <title>Characterization of isolates of Eisenbergiella tayi derived from blood cultures, using whole genome sequencing.</title>
        <authorList>
            <person name="Burdz T."/>
            <person name="Wiebe D."/>
            <person name="Huynh C."/>
            <person name="Bernard K."/>
        </authorList>
    </citation>
    <scope>NUCLEOTIDE SEQUENCE [LARGE SCALE GENOMIC DNA]</scope>
    <source>
        <strain evidence="1 2">NML 110608</strain>
    </source>
</reference>
<proteinExistence type="predicted"/>
<evidence type="ECO:0000313" key="1">
    <source>
        <dbReference type="EMBL" id="ODM03227.1"/>
    </source>
</evidence>
<dbReference type="PATRIC" id="fig|1432052.4.peg.4446"/>
<evidence type="ECO:0000313" key="2">
    <source>
        <dbReference type="Proteomes" id="UP000094067"/>
    </source>
</evidence>
<dbReference type="RefSeq" id="WP_069153756.1">
    <property type="nucleotide sequence ID" value="NZ_MCGH01000003.1"/>
</dbReference>